<dbReference type="SUPFAM" id="SSF55486">
    <property type="entry name" value="Metalloproteases ('zincins'), catalytic domain"/>
    <property type="match status" value="1"/>
</dbReference>
<evidence type="ECO:0008006" key="3">
    <source>
        <dbReference type="Google" id="ProtNLM"/>
    </source>
</evidence>
<gene>
    <name evidence="1" type="ORF">BSR29_06625</name>
</gene>
<evidence type="ECO:0000313" key="1">
    <source>
        <dbReference type="EMBL" id="OKL47327.1"/>
    </source>
</evidence>
<dbReference type="InterPro" id="IPR010428">
    <property type="entry name" value="Zincin_1"/>
</dbReference>
<dbReference type="AlphaFoldDB" id="A0A1Q5PL20"/>
<sequence>MHRRDRHGRTQRGPLIGPHLPGYISRQKLFDDLVVQQLQSIETSFPQLNQVEVVVEEAPRSDPAPWERDSIRLGRAFSADRKAGLPSRIVLFRLPISDRCDGPAGLSELIRLVLVENLSALFGCSPEDIDPSI</sequence>
<dbReference type="CDD" id="cd12954">
    <property type="entry name" value="MMP_TTHA0227_like_1"/>
    <property type="match status" value="1"/>
</dbReference>
<dbReference type="Gene3D" id="3.30.2010.20">
    <property type="match status" value="1"/>
</dbReference>
<keyword evidence="2" id="KW-1185">Reference proteome</keyword>
<proteinExistence type="predicted"/>
<dbReference type="EMBL" id="MQSV01000004">
    <property type="protein sequence ID" value="OKL47327.1"/>
    <property type="molecule type" value="Genomic_DNA"/>
</dbReference>
<organism evidence="1 2">
    <name type="scientific">Boudabousia liubingyangii</name>
    <dbReference type="NCBI Taxonomy" id="1921764"/>
    <lineage>
        <taxon>Bacteria</taxon>
        <taxon>Bacillati</taxon>
        <taxon>Actinomycetota</taxon>
        <taxon>Actinomycetes</taxon>
        <taxon>Actinomycetales</taxon>
        <taxon>Actinomycetaceae</taxon>
        <taxon>Boudabousia</taxon>
    </lineage>
</organism>
<dbReference type="Pfam" id="PF06262">
    <property type="entry name" value="Zincin_1"/>
    <property type="match status" value="1"/>
</dbReference>
<name>A0A1Q5PL20_9ACTO</name>
<dbReference type="Proteomes" id="UP000186785">
    <property type="component" value="Unassembled WGS sequence"/>
</dbReference>
<comment type="caution">
    <text evidence="1">The sequence shown here is derived from an EMBL/GenBank/DDBJ whole genome shotgun (WGS) entry which is preliminary data.</text>
</comment>
<accession>A0A1Q5PL20</accession>
<protein>
    <recommendedName>
        <fullName evidence="3">Peptidase</fullName>
    </recommendedName>
</protein>
<reference evidence="1 2" key="1">
    <citation type="submission" date="2016-11" db="EMBL/GenBank/DDBJ databases">
        <title>Actinomyces gypaetusis sp. nov. isolated from the vulture Gypaetus barbatus in Qinghai Tibet Plateau China.</title>
        <authorList>
            <person name="Meng X."/>
        </authorList>
    </citation>
    <scope>NUCLEOTIDE SEQUENCE [LARGE SCALE GENOMIC DNA]</scope>
    <source>
        <strain evidence="1 2">VUL4_2</strain>
    </source>
</reference>
<dbReference type="STRING" id="1921764.BSR28_07655"/>
<evidence type="ECO:0000313" key="2">
    <source>
        <dbReference type="Proteomes" id="UP000186785"/>
    </source>
</evidence>
<dbReference type="InterPro" id="IPR038555">
    <property type="entry name" value="Zincin_1_sf"/>
</dbReference>